<dbReference type="Proteomes" id="UP000619835">
    <property type="component" value="Unassembled WGS sequence"/>
</dbReference>
<feature type="compositionally biased region" description="Acidic residues" evidence="1">
    <location>
        <begin position="92"/>
        <end position="102"/>
    </location>
</feature>
<proteinExistence type="predicted"/>
<protein>
    <submittedName>
        <fullName evidence="2">DUF3006 family protein</fullName>
    </submittedName>
</protein>
<evidence type="ECO:0000256" key="1">
    <source>
        <dbReference type="SAM" id="MobiDB-lite"/>
    </source>
</evidence>
<sequence length="102" mass="11489">MIPDGTYTATVDRFEDDRAVLLVEADGRDLDQLVVDRDELPWRARSQNAVLTISVAEGEYDGGRYEPDETDARTNAAQSRFDRLSRRPPAAADEDDEDDEDN</sequence>
<feature type="region of interest" description="Disordered" evidence="1">
    <location>
        <begin position="60"/>
        <end position="102"/>
    </location>
</feature>
<dbReference type="InterPro" id="IPR021377">
    <property type="entry name" value="DUF3006"/>
</dbReference>
<dbReference type="EMBL" id="WOWC01000001">
    <property type="protein sequence ID" value="NLV01573.1"/>
    <property type="molecule type" value="Genomic_DNA"/>
</dbReference>
<organism evidence="2 3">
    <name type="scientific">Haloferax volcanii</name>
    <name type="common">Halobacterium volcanii</name>
    <dbReference type="NCBI Taxonomy" id="2246"/>
    <lineage>
        <taxon>Archaea</taxon>
        <taxon>Methanobacteriati</taxon>
        <taxon>Methanobacteriota</taxon>
        <taxon>Stenosarchaea group</taxon>
        <taxon>Halobacteria</taxon>
        <taxon>Halobacteriales</taxon>
        <taxon>Haloferacaceae</taxon>
        <taxon>Haloferax</taxon>
    </lineage>
</organism>
<accession>A0A847TF42</accession>
<dbReference type="GeneID" id="300250754"/>
<evidence type="ECO:0000313" key="2">
    <source>
        <dbReference type="EMBL" id="NLV01573.1"/>
    </source>
</evidence>
<comment type="caution">
    <text evidence="2">The sequence shown here is derived from an EMBL/GenBank/DDBJ whole genome shotgun (WGS) entry which is preliminary data.</text>
</comment>
<dbReference type="AlphaFoldDB" id="A0A847TF42"/>
<evidence type="ECO:0000313" key="3">
    <source>
        <dbReference type="Proteomes" id="UP000619835"/>
    </source>
</evidence>
<reference evidence="2" key="1">
    <citation type="submission" date="2019-12" db="EMBL/GenBank/DDBJ databases">
        <title>Haloferax alexandrinus strain pws11.</title>
        <authorList>
            <person name="Verma D.K."/>
            <person name="Gopal K."/>
            <person name="Prasad E.S."/>
        </authorList>
    </citation>
    <scope>NUCLEOTIDE SEQUENCE</scope>
    <source>
        <strain evidence="2">Pws11</strain>
    </source>
</reference>
<feature type="compositionally biased region" description="Basic and acidic residues" evidence="1">
    <location>
        <begin position="61"/>
        <end position="72"/>
    </location>
</feature>
<name>A0A847TF42_HALVO</name>
<dbReference type="Pfam" id="PF11213">
    <property type="entry name" value="DUF3006"/>
    <property type="match status" value="1"/>
</dbReference>
<gene>
    <name evidence="2" type="ORF">GOC85_03135</name>
</gene>
<dbReference type="RefSeq" id="WP_115891367.1">
    <property type="nucleotide sequence ID" value="NZ_WOWC01000001.1"/>
</dbReference>